<name>A0A841I0C8_9DEIO</name>
<dbReference type="RefSeq" id="WP_183985406.1">
    <property type="nucleotide sequence ID" value="NZ_JACHHG010000003.1"/>
</dbReference>
<dbReference type="InterPro" id="IPR052534">
    <property type="entry name" value="Extracell_DNA_Util/SecSys_Comp"/>
</dbReference>
<proteinExistence type="predicted"/>
<feature type="transmembrane region" description="Helical" evidence="2">
    <location>
        <begin position="20"/>
        <end position="40"/>
    </location>
</feature>
<evidence type="ECO:0000313" key="5">
    <source>
        <dbReference type="Proteomes" id="UP000569951"/>
    </source>
</evidence>
<dbReference type="PANTHER" id="PTHR40278">
    <property type="entry name" value="DNA UTILIZATION PROTEIN HOFN"/>
    <property type="match status" value="1"/>
</dbReference>
<keyword evidence="5" id="KW-1185">Reference proteome</keyword>
<keyword evidence="2" id="KW-0472">Membrane</keyword>
<comment type="caution">
    <text evidence="4">The sequence shown here is derived from an EMBL/GenBank/DDBJ whole genome shotgun (WGS) entry which is preliminary data.</text>
</comment>
<evidence type="ECO:0000259" key="3">
    <source>
        <dbReference type="Pfam" id="PF18222"/>
    </source>
</evidence>
<sequence length="230" mass="24651">MIRINLLPKNLRKKVEPGWWRLIAVALPAVAVLIIVSIQLSASNEQSRLNNELENTRTELDRLRPALLERNRLNAKQAELQVIVSVDQALRAGNQPWSTDLARFTRRIPQSGSTPVIALNTLSMQAVNPGDTSSTPSVGYDGKTIRRTFTLQGRAASSAALVNFVSTFERSSDFGVQFQNAQREEDTGDYIFSVSIGMADPTAATPATPAAPTGTAPSAPAAPAAPEGGS</sequence>
<reference evidence="4 5" key="1">
    <citation type="submission" date="2020-08" db="EMBL/GenBank/DDBJ databases">
        <title>Genomic Encyclopedia of Type Strains, Phase IV (KMG-IV): sequencing the most valuable type-strain genomes for metagenomic binning, comparative biology and taxonomic classification.</title>
        <authorList>
            <person name="Goeker M."/>
        </authorList>
    </citation>
    <scope>NUCLEOTIDE SEQUENCE [LARGE SCALE GENOMIC DNA]</scope>
    <source>
        <strain evidence="4 5">DSM 21458</strain>
    </source>
</reference>
<keyword evidence="2" id="KW-0812">Transmembrane</keyword>
<feature type="domain" description="PilN biogenesis protein dimerization" evidence="3">
    <location>
        <begin position="97"/>
        <end position="199"/>
    </location>
</feature>
<dbReference type="InterPro" id="IPR040888">
    <property type="entry name" value="PilN_bio_d"/>
</dbReference>
<dbReference type="Gene3D" id="3.30.70.2830">
    <property type="match status" value="1"/>
</dbReference>
<dbReference type="PANTHER" id="PTHR40278:SF1">
    <property type="entry name" value="DNA UTILIZATION PROTEIN HOFN"/>
    <property type="match status" value="1"/>
</dbReference>
<dbReference type="Pfam" id="PF18222">
    <property type="entry name" value="PilN_bio_d"/>
    <property type="match status" value="1"/>
</dbReference>
<organism evidence="4 5">
    <name type="scientific">Deinobacterium chartae</name>
    <dbReference type="NCBI Taxonomy" id="521158"/>
    <lineage>
        <taxon>Bacteria</taxon>
        <taxon>Thermotogati</taxon>
        <taxon>Deinococcota</taxon>
        <taxon>Deinococci</taxon>
        <taxon>Deinococcales</taxon>
        <taxon>Deinococcaceae</taxon>
        <taxon>Deinobacterium</taxon>
    </lineage>
</organism>
<protein>
    <submittedName>
        <fullName evidence="4">Type IV pilus assembly protein PilN</fullName>
    </submittedName>
</protein>
<gene>
    <name evidence="4" type="ORF">HNR42_001125</name>
</gene>
<keyword evidence="2" id="KW-1133">Transmembrane helix</keyword>
<evidence type="ECO:0000256" key="1">
    <source>
        <dbReference type="SAM" id="MobiDB-lite"/>
    </source>
</evidence>
<dbReference type="EMBL" id="JACHHG010000003">
    <property type="protein sequence ID" value="MBB6097708.1"/>
    <property type="molecule type" value="Genomic_DNA"/>
</dbReference>
<dbReference type="Proteomes" id="UP000569951">
    <property type="component" value="Unassembled WGS sequence"/>
</dbReference>
<accession>A0A841I0C8</accession>
<feature type="region of interest" description="Disordered" evidence="1">
    <location>
        <begin position="201"/>
        <end position="230"/>
    </location>
</feature>
<evidence type="ECO:0000256" key="2">
    <source>
        <dbReference type="SAM" id="Phobius"/>
    </source>
</evidence>
<dbReference type="AlphaFoldDB" id="A0A841I0C8"/>
<evidence type="ECO:0000313" key="4">
    <source>
        <dbReference type="EMBL" id="MBB6097708.1"/>
    </source>
</evidence>